<feature type="domain" description="Porphobilinogen deaminase N-terminal" evidence="10">
    <location>
        <begin position="5"/>
        <end position="218"/>
    </location>
</feature>
<name>A0A5J4KT21_9ZZZZ</name>
<dbReference type="Pfam" id="PF01379">
    <property type="entry name" value="Porphobil_deam"/>
    <property type="match status" value="1"/>
</dbReference>
<dbReference type="GO" id="GO:0006783">
    <property type="term" value="P:heme biosynthetic process"/>
    <property type="evidence" value="ECO:0007669"/>
    <property type="project" value="TreeGrafter"/>
</dbReference>
<comment type="similarity">
    <text evidence="4">Belongs to the HMBS family.</text>
</comment>
<dbReference type="PANTHER" id="PTHR11557">
    <property type="entry name" value="PORPHOBILINOGEN DEAMINASE"/>
    <property type="match status" value="1"/>
</dbReference>
<gene>
    <name evidence="12" type="ORF">A45J_0150</name>
</gene>
<dbReference type="InterPro" id="IPR036803">
    <property type="entry name" value="Porphobilinogen_deaminase_C_sf"/>
</dbReference>
<evidence type="ECO:0000256" key="6">
    <source>
        <dbReference type="ARBA" id="ARBA00016519"/>
    </source>
</evidence>
<organism evidence="12">
    <name type="scientific">hot springs metagenome</name>
    <dbReference type="NCBI Taxonomy" id="433727"/>
    <lineage>
        <taxon>unclassified sequences</taxon>
        <taxon>metagenomes</taxon>
        <taxon>ecological metagenomes</taxon>
    </lineage>
</organism>
<evidence type="ECO:0000256" key="4">
    <source>
        <dbReference type="ARBA" id="ARBA00005638"/>
    </source>
</evidence>
<comment type="function">
    <text evidence="2">Tetrapolymerization of the monopyrrole PBG into the hydroxymethylbilane pre-uroporphyrinogen in several discrete steps.</text>
</comment>
<dbReference type="InterPro" id="IPR022417">
    <property type="entry name" value="Porphobilin_deaminase_N"/>
</dbReference>
<evidence type="ECO:0000256" key="5">
    <source>
        <dbReference type="ARBA" id="ARBA00012655"/>
    </source>
</evidence>
<dbReference type="InterPro" id="IPR022418">
    <property type="entry name" value="Porphobilinogen_deaminase_C"/>
</dbReference>
<keyword evidence="7" id="KW-0808">Transferase</keyword>
<evidence type="ECO:0000313" key="12">
    <source>
        <dbReference type="EMBL" id="GER92434.1"/>
    </source>
</evidence>
<comment type="caution">
    <text evidence="12">The sequence shown here is derived from an EMBL/GenBank/DDBJ whole genome shotgun (WGS) entry which is preliminary data.</text>
</comment>
<dbReference type="PRINTS" id="PR00151">
    <property type="entry name" value="PORPHBDMNASE"/>
</dbReference>
<dbReference type="SUPFAM" id="SSF54782">
    <property type="entry name" value="Porphobilinogen deaminase (hydroxymethylbilane synthase), C-terminal domain"/>
    <property type="match status" value="1"/>
</dbReference>
<evidence type="ECO:0000256" key="9">
    <source>
        <dbReference type="ARBA" id="ARBA00033064"/>
    </source>
</evidence>
<comment type="pathway">
    <text evidence="3">Porphyrin-containing compound metabolism; protoporphyrin-IX biosynthesis; coproporphyrinogen-III from 5-aminolevulinate: step 2/4.</text>
</comment>
<dbReference type="SUPFAM" id="SSF53850">
    <property type="entry name" value="Periplasmic binding protein-like II"/>
    <property type="match status" value="1"/>
</dbReference>
<evidence type="ECO:0000256" key="8">
    <source>
        <dbReference type="ARBA" id="ARBA00023244"/>
    </source>
</evidence>
<evidence type="ECO:0000259" key="10">
    <source>
        <dbReference type="Pfam" id="PF01379"/>
    </source>
</evidence>
<dbReference type="FunFam" id="3.30.160.40:FF:000002">
    <property type="entry name" value="Porphobilinogen deaminase"/>
    <property type="match status" value="1"/>
</dbReference>
<dbReference type="EC" id="2.5.1.61" evidence="5"/>
<dbReference type="FunFam" id="3.40.190.10:FF:000004">
    <property type="entry name" value="Porphobilinogen deaminase"/>
    <property type="match status" value="1"/>
</dbReference>
<dbReference type="CDD" id="cd13646">
    <property type="entry name" value="PBP2_EcHMBS_like"/>
    <property type="match status" value="1"/>
</dbReference>
<proteinExistence type="inferred from homology"/>
<dbReference type="InterPro" id="IPR022419">
    <property type="entry name" value="Porphobilin_deaminase_cofac_BS"/>
</dbReference>
<dbReference type="Pfam" id="PF03900">
    <property type="entry name" value="Porphobil_deamC"/>
    <property type="match status" value="1"/>
</dbReference>
<dbReference type="PANTHER" id="PTHR11557:SF0">
    <property type="entry name" value="PORPHOBILINOGEN DEAMINASE"/>
    <property type="match status" value="1"/>
</dbReference>
<dbReference type="AlphaFoldDB" id="A0A5J4KT21"/>
<dbReference type="InterPro" id="IPR000860">
    <property type="entry name" value="HemC"/>
</dbReference>
<dbReference type="GO" id="GO:0004418">
    <property type="term" value="F:hydroxymethylbilane synthase activity"/>
    <property type="evidence" value="ECO:0007669"/>
    <property type="project" value="UniProtKB-EC"/>
</dbReference>
<comment type="cofactor">
    <cofactor evidence="1">
        <name>dipyrromethane</name>
        <dbReference type="ChEBI" id="CHEBI:60342"/>
    </cofactor>
</comment>
<protein>
    <recommendedName>
        <fullName evidence="6">Porphobilinogen deaminase</fullName>
        <ecNumber evidence="5">2.5.1.61</ecNumber>
    </recommendedName>
    <alternativeName>
        <fullName evidence="9">Hydroxymethylbilane synthase</fullName>
    </alternativeName>
</protein>
<dbReference type="NCBIfam" id="TIGR00212">
    <property type="entry name" value="hemC"/>
    <property type="match status" value="1"/>
</dbReference>
<evidence type="ECO:0000256" key="7">
    <source>
        <dbReference type="ARBA" id="ARBA00022679"/>
    </source>
</evidence>
<keyword evidence="8" id="KW-0627">Porphyrin biosynthesis</keyword>
<feature type="domain" description="Porphobilinogen deaminase C-terminal" evidence="11">
    <location>
        <begin position="231"/>
        <end position="300"/>
    </location>
</feature>
<dbReference type="HAMAP" id="MF_00260">
    <property type="entry name" value="Porphobil_deam"/>
    <property type="match status" value="1"/>
</dbReference>
<dbReference type="PIRSF" id="PIRSF001438">
    <property type="entry name" value="4pyrrol_synth_OHMeBilane_synth"/>
    <property type="match status" value="1"/>
</dbReference>
<reference evidence="12" key="1">
    <citation type="submission" date="2019-10" db="EMBL/GenBank/DDBJ databases">
        <title>Metagenomic sequencing of thiosulfate-disproportionating enrichment culture.</title>
        <authorList>
            <person name="Umezawa K."/>
            <person name="Kojima H."/>
            <person name="Fukui M."/>
        </authorList>
    </citation>
    <scope>NUCLEOTIDE SEQUENCE</scope>
    <source>
        <strain evidence="12">45J</strain>
    </source>
</reference>
<evidence type="ECO:0000256" key="3">
    <source>
        <dbReference type="ARBA" id="ARBA00004735"/>
    </source>
</evidence>
<evidence type="ECO:0000259" key="11">
    <source>
        <dbReference type="Pfam" id="PF03900"/>
    </source>
</evidence>
<dbReference type="EMBL" id="BLAB01000001">
    <property type="protein sequence ID" value="GER92434.1"/>
    <property type="molecule type" value="Genomic_DNA"/>
</dbReference>
<evidence type="ECO:0000256" key="2">
    <source>
        <dbReference type="ARBA" id="ARBA00002869"/>
    </source>
</evidence>
<dbReference type="PROSITE" id="PS00533">
    <property type="entry name" value="PORPHOBILINOGEN_DEAM"/>
    <property type="match status" value="1"/>
</dbReference>
<dbReference type="GO" id="GO:0005737">
    <property type="term" value="C:cytoplasm"/>
    <property type="evidence" value="ECO:0007669"/>
    <property type="project" value="TreeGrafter"/>
</dbReference>
<dbReference type="FunFam" id="3.40.190.10:FF:000005">
    <property type="entry name" value="Porphobilinogen deaminase"/>
    <property type="match status" value="1"/>
</dbReference>
<accession>A0A5J4KT21</accession>
<dbReference type="Gene3D" id="3.40.190.10">
    <property type="entry name" value="Periplasmic binding protein-like II"/>
    <property type="match status" value="2"/>
</dbReference>
<dbReference type="Gene3D" id="3.30.160.40">
    <property type="entry name" value="Porphobilinogen deaminase, C-terminal domain"/>
    <property type="match status" value="1"/>
</dbReference>
<evidence type="ECO:0000256" key="1">
    <source>
        <dbReference type="ARBA" id="ARBA00001916"/>
    </source>
</evidence>
<sequence length="325" mass="35853">MKNKIIIGTRGSKLALWQAEWIKSELQKLYPTLEIELNKIKTTGDKILDVPLAKVGGKGLFVKEIEEALLRNEADIAVHSMKDVPTDFPEGLHLAVITKREDPRDAFLSRISNFKFQISNFRDLPHGATIGTSSLRRSCQLLSIRPDLKIEQLRGNLDTRLRKLDEGQFDAIILAAAGVKRLGWAERITEILPSEVSLPAIGQGAIGIECRIDDEFINNLIAPLNHPETSICVRAERVFLKKLEGGCQVPIAAYARLIDSRVVMDGLVGSVSGDTIIRGHIEGIPNDAENIGIKLAEDLLSRGAREILNEVYSRNNPSINGEIAS</sequence>